<name>A0A0A8YEY0_ARUDO</name>
<reference evidence="1" key="1">
    <citation type="submission" date="2014-09" db="EMBL/GenBank/DDBJ databases">
        <authorList>
            <person name="Magalhaes I.L.F."/>
            <person name="Oliveira U."/>
            <person name="Santos F.R."/>
            <person name="Vidigal T.H.D.A."/>
            <person name="Brescovit A.D."/>
            <person name="Santos A.J."/>
        </authorList>
    </citation>
    <scope>NUCLEOTIDE SEQUENCE</scope>
    <source>
        <tissue evidence="1">Shoot tissue taken approximately 20 cm above the soil surface</tissue>
    </source>
</reference>
<organism evidence="1">
    <name type="scientific">Arundo donax</name>
    <name type="common">Giant reed</name>
    <name type="synonym">Donax arundinaceus</name>
    <dbReference type="NCBI Taxonomy" id="35708"/>
    <lineage>
        <taxon>Eukaryota</taxon>
        <taxon>Viridiplantae</taxon>
        <taxon>Streptophyta</taxon>
        <taxon>Embryophyta</taxon>
        <taxon>Tracheophyta</taxon>
        <taxon>Spermatophyta</taxon>
        <taxon>Magnoliopsida</taxon>
        <taxon>Liliopsida</taxon>
        <taxon>Poales</taxon>
        <taxon>Poaceae</taxon>
        <taxon>PACMAD clade</taxon>
        <taxon>Arundinoideae</taxon>
        <taxon>Arundineae</taxon>
        <taxon>Arundo</taxon>
    </lineage>
</organism>
<protein>
    <submittedName>
        <fullName evidence="1">Uncharacterized protein</fullName>
    </submittedName>
</protein>
<dbReference type="AlphaFoldDB" id="A0A0A8YEY0"/>
<evidence type="ECO:0000313" key="1">
    <source>
        <dbReference type="EMBL" id="JAD24213.1"/>
    </source>
</evidence>
<sequence length="24" mass="2645">MLFVSTISMNFLGAIEKEQVKTAS</sequence>
<accession>A0A0A8YEY0</accession>
<reference evidence="1" key="2">
    <citation type="journal article" date="2015" name="Data Brief">
        <title>Shoot transcriptome of the giant reed, Arundo donax.</title>
        <authorList>
            <person name="Barrero R.A."/>
            <person name="Guerrero F.D."/>
            <person name="Moolhuijzen P."/>
            <person name="Goolsby J.A."/>
            <person name="Tidwell J."/>
            <person name="Bellgard S.E."/>
            <person name="Bellgard M.I."/>
        </authorList>
    </citation>
    <scope>NUCLEOTIDE SEQUENCE</scope>
    <source>
        <tissue evidence="1">Shoot tissue taken approximately 20 cm above the soil surface</tissue>
    </source>
</reference>
<proteinExistence type="predicted"/>
<dbReference type="EMBL" id="GBRH01273682">
    <property type="protein sequence ID" value="JAD24213.1"/>
    <property type="molecule type" value="Transcribed_RNA"/>
</dbReference>